<dbReference type="InterPro" id="IPR019004">
    <property type="entry name" value="YqeY/Aim41"/>
</dbReference>
<dbReference type="InterPro" id="IPR042184">
    <property type="entry name" value="YqeY/Aim41_N"/>
</dbReference>
<dbReference type="GO" id="GO:0016884">
    <property type="term" value="F:carbon-nitrogen ligase activity, with glutamine as amido-N-donor"/>
    <property type="evidence" value="ECO:0007669"/>
    <property type="project" value="InterPro"/>
</dbReference>
<reference evidence="1" key="2">
    <citation type="submission" date="2020-09" db="EMBL/GenBank/DDBJ databases">
        <authorList>
            <person name="Sun Q."/>
            <person name="Zhou Y."/>
        </authorList>
    </citation>
    <scope>NUCLEOTIDE SEQUENCE</scope>
    <source>
        <strain evidence="1">CGMCC 1.15085</strain>
    </source>
</reference>
<evidence type="ECO:0000313" key="2">
    <source>
        <dbReference type="Proteomes" id="UP000636793"/>
    </source>
</evidence>
<reference evidence="1" key="1">
    <citation type="journal article" date="2014" name="Int. J. Syst. Evol. Microbiol.">
        <title>Complete genome sequence of Corynebacterium casei LMG S-19264T (=DSM 44701T), isolated from a smear-ripened cheese.</title>
        <authorList>
            <consortium name="US DOE Joint Genome Institute (JGI-PGF)"/>
            <person name="Walter F."/>
            <person name="Albersmeier A."/>
            <person name="Kalinowski J."/>
            <person name="Ruckert C."/>
        </authorList>
    </citation>
    <scope>NUCLEOTIDE SEQUENCE</scope>
    <source>
        <strain evidence="1">CGMCC 1.15085</strain>
    </source>
</reference>
<dbReference type="Proteomes" id="UP000636793">
    <property type="component" value="Unassembled WGS sequence"/>
</dbReference>
<evidence type="ECO:0008006" key="3">
    <source>
        <dbReference type="Google" id="ProtNLM"/>
    </source>
</evidence>
<protein>
    <recommendedName>
        <fullName evidence="3">GatB/YqeY domain-containing protein</fullName>
    </recommendedName>
</protein>
<organism evidence="1 2">
    <name type="scientific">Flexivirga endophytica</name>
    <dbReference type="NCBI Taxonomy" id="1849103"/>
    <lineage>
        <taxon>Bacteria</taxon>
        <taxon>Bacillati</taxon>
        <taxon>Actinomycetota</taxon>
        <taxon>Actinomycetes</taxon>
        <taxon>Micrococcales</taxon>
        <taxon>Dermacoccaceae</taxon>
        <taxon>Flexivirga</taxon>
    </lineage>
</organism>
<proteinExistence type="predicted"/>
<accession>A0A916T1R6</accession>
<dbReference type="AlphaFoldDB" id="A0A916T1R6"/>
<name>A0A916T1R6_9MICO</name>
<evidence type="ECO:0000313" key="1">
    <source>
        <dbReference type="EMBL" id="GGB26371.1"/>
    </source>
</evidence>
<gene>
    <name evidence="1" type="ORF">GCM10011492_15740</name>
</gene>
<dbReference type="InterPro" id="IPR023168">
    <property type="entry name" value="GatB_Yqey_C_2"/>
</dbReference>
<dbReference type="EMBL" id="BMHI01000002">
    <property type="protein sequence ID" value="GGB26371.1"/>
    <property type="molecule type" value="Genomic_DNA"/>
</dbReference>
<dbReference type="PANTHER" id="PTHR28055:SF1">
    <property type="entry name" value="ALTERED INHERITANCE OF MITOCHONDRIA PROTEIN 41, MITOCHONDRIAL"/>
    <property type="match status" value="1"/>
</dbReference>
<comment type="caution">
    <text evidence="1">The sequence shown here is derived from an EMBL/GenBank/DDBJ whole genome shotgun (WGS) entry which is preliminary data.</text>
</comment>
<sequence>MRVAAAVSRERSVHVAVDDRPADGTLSRMTSKQSLRDDMTAALRARDQVRTSTLRMAMAAVTNAEVAGKEAKELSDDEVQQVIAKEAKKRREAAEAYDGAGRTELADQERAELAVLEEYLPKQLSDEDLSALVADAISETGAQGMAGMGQVMKAVQPKVAGRADGGRVAAAVKQALQG</sequence>
<dbReference type="Gene3D" id="1.10.1510.10">
    <property type="entry name" value="Uncharacterised protein YqeY/AIM41 PF09424, N-terminal domain"/>
    <property type="match status" value="1"/>
</dbReference>
<keyword evidence="2" id="KW-1185">Reference proteome</keyword>
<dbReference type="InterPro" id="IPR003789">
    <property type="entry name" value="Asn/Gln_tRNA_amidoTrase-B-like"/>
</dbReference>
<dbReference type="Pfam" id="PF09424">
    <property type="entry name" value="YqeY"/>
    <property type="match status" value="1"/>
</dbReference>
<dbReference type="SUPFAM" id="SSF89095">
    <property type="entry name" value="GatB/YqeY motif"/>
    <property type="match status" value="1"/>
</dbReference>
<dbReference type="Gene3D" id="1.10.10.410">
    <property type="match status" value="1"/>
</dbReference>
<dbReference type="PANTHER" id="PTHR28055">
    <property type="entry name" value="ALTERED INHERITANCE OF MITOCHONDRIA PROTEIN 41, MITOCHONDRIAL"/>
    <property type="match status" value="1"/>
</dbReference>